<accession>A0A558HLR1</accession>
<dbReference type="EMBL" id="VNFH01000006">
    <property type="protein sequence ID" value="TVU70074.1"/>
    <property type="molecule type" value="Genomic_DNA"/>
</dbReference>
<keyword evidence="5" id="KW-1185">Reference proteome</keyword>
<evidence type="ECO:0000313" key="5">
    <source>
        <dbReference type="Proteomes" id="UP000319941"/>
    </source>
</evidence>
<reference evidence="4 5" key="1">
    <citation type="submission" date="2019-07" db="EMBL/GenBank/DDBJ databases">
        <title>Diversity of Bacteria from Kongsfjorden, Arctic.</title>
        <authorList>
            <person name="Yu Y."/>
        </authorList>
    </citation>
    <scope>NUCLEOTIDE SEQUENCE [LARGE SCALE GENOMIC DNA]</scope>
    <source>
        <strain evidence="4 5">SM1923</strain>
    </source>
</reference>
<organism evidence="4 5">
    <name type="scientific">Cobetia crustatorum</name>
    <dbReference type="NCBI Taxonomy" id="553385"/>
    <lineage>
        <taxon>Bacteria</taxon>
        <taxon>Pseudomonadati</taxon>
        <taxon>Pseudomonadota</taxon>
        <taxon>Gammaproteobacteria</taxon>
        <taxon>Oceanospirillales</taxon>
        <taxon>Halomonadaceae</taxon>
        <taxon>Cobetia</taxon>
    </lineage>
</organism>
<comment type="similarity">
    <text evidence="1">Belongs to the carbon-nitrogen hydrolase superfamily. NIT1/NIT2 family.</text>
</comment>
<keyword evidence="4" id="KW-0378">Hydrolase</keyword>
<dbReference type="OrthoDB" id="9803803at2"/>
<dbReference type="RefSeq" id="WP_088743318.1">
    <property type="nucleotide sequence ID" value="NZ_CAWOWR010000116.1"/>
</dbReference>
<dbReference type="InterPro" id="IPR044083">
    <property type="entry name" value="RamA-like"/>
</dbReference>
<sequence length="283" mass="30676">MKIALAQVPSVEGDIARNLTTALDAITRHGDAVSLMIFPETHLSGFAEIGHVADRALSLDGPEIEMLCDASRHHDCALAIGLLEKGEQETYNTTLLITPESGVALSYRKTHLWPDERNLVVPGDRMGVIEWRGLTLGLMICYDIEFPETSRALAQLGVDVIVVTNGNMDPYGPTHHRAAQARAQDNQCFLAMSNRCGEGAGLTFAGESGVFSPSGETVFQAEREEGIYLVTLDIALLSRARKDYDYLADRRIALAGEPSAPLPTSSQDALSQASTSNSTAWRF</sequence>
<feature type="compositionally biased region" description="Polar residues" evidence="2">
    <location>
        <begin position="262"/>
        <end position="283"/>
    </location>
</feature>
<evidence type="ECO:0000313" key="4">
    <source>
        <dbReference type="EMBL" id="TVU70074.1"/>
    </source>
</evidence>
<evidence type="ECO:0000259" key="3">
    <source>
        <dbReference type="PROSITE" id="PS50263"/>
    </source>
</evidence>
<name>A0A558HLR1_9GAMM</name>
<dbReference type="AlphaFoldDB" id="A0A558HLR1"/>
<dbReference type="InterPro" id="IPR036526">
    <property type="entry name" value="C-N_Hydrolase_sf"/>
</dbReference>
<dbReference type="Pfam" id="PF00795">
    <property type="entry name" value="CN_hydrolase"/>
    <property type="match status" value="1"/>
</dbReference>
<dbReference type="CDD" id="cd07576">
    <property type="entry name" value="R-amidase_like"/>
    <property type="match status" value="1"/>
</dbReference>
<dbReference type="Gene3D" id="3.60.110.10">
    <property type="entry name" value="Carbon-nitrogen hydrolase"/>
    <property type="match status" value="1"/>
</dbReference>
<comment type="caution">
    <text evidence="4">The sequence shown here is derived from an EMBL/GenBank/DDBJ whole genome shotgun (WGS) entry which is preliminary data.</text>
</comment>
<dbReference type="Proteomes" id="UP000319941">
    <property type="component" value="Unassembled WGS sequence"/>
</dbReference>
<proteinExistence type="inferred from homology"/>
<feature type="region of interest" description="Disordered" evidence="2">
    <location>
        <begin position="257"/>
        <end position="283"/>
    </location>
</feature>
<evidence type="ECO:0000256" key="1">
    <source>
        <dbReference type="ARBA" id="ARBA00010613"/>
    </source>
</evidence>
<dbReference type="InterPro" id="IPR003010">
    <property type="entry name" value="C-N_Hydrolase"/>
</dbReference>
<dbReference type="PROSITE" id="PS50263">
    <property type="entry name" value="CN_HYDROLASE"/>
    <property type="match status" value="1"/>
</dbReference>
<feature type="domain" description="CN hydrolase" evidence="3">
    <location>
        <begin position="1"/>
        <end position="234"/>
    </location>
</feature>
<dbReference type="STRING" id="553385.GCA_000591415_00651"/>
<gene>
    <name evidence="4" type="ORF">FQP86_09700</name>
</gene>
<dbReference type="PANTHER" id="PTHR23088">
    <property type="entry name" value="NITRILASE-RELATED"/>
    <property type="match status" value="1"/>
</dbReference>
<protein>
    <submittedName>
        <fullName evidence="4">Carbon-nitrogen hydrolase family protein</fullName>
    </submittedName>
</protein>
<dbReference type="InterPro" id="IPR001110">
    <property type="entry name" value="UPF0012_CS"/>
</dbReference>
<dbReference type="GO" id="GO:0016787">
    <property type="term" value="F:hydrolase activity"/>
    <property type="evidence" value="ECO:0007669"/>
    <property type="project" value="UniProtKB-KW"/>
</dbReference>
<dbReference type="PROSITE" id="PS01227">
    <property type="entry name" value="UPF0012"/>
    <property type="match status" value="1"/>
</dbReference>
<evidence type="ECO:0000256" key="2">
    <source>
        <dbReference type="SAM" id="MobiDB-lite"/>
    </source>
</evidence>
<dbReference type="SUPFAM" id="SSF56317">
    <property type="entry name" value="Carbon-nitrogen hydrolase"/>
    <property type="match status" value="1"/>
</dbReference>
<dbReference type="PANTHER" id="PTHR23088:SF27">
    <property type="entry name" value="DEAMINATED GLUTATHIONE AMIDASE"/>
    <property type="match status" value="1"/>
</dbReference>